<reference evidence="2" key="1">
    <citation type="submission" date="2014-09" db="EMBL/GenBank/DDBJ databases">
        <authorList>
            <person name="Sharma Rahul"/>
            <person name="Thines Marco"/>
        </authorList>
    </citation>
    <scope>NUCLEOTIDE SEQUENCE [LARGE SCALE GENOMIC DNA]</scope>
</reference>
<proteinExistence type="predicted"/>
<dbReference type="GeneID" id="59053045"/>
<keyword evidence="2" id="KW-1185">Reference proteome</keyword>
<name>A0A0P1AT59_PLAHL</name>
<dbReference type="RefSeq" id="XP_036263302.1">
    <property type="nucleotide sequence ID" value="XM_036407614.1"/>
</dbReference>
<dbReference type="EMBL" id="CCYD01001204">
    <property type="protein sequence ID" value="CEG44608.1"/>
    <property type="molecule type" value="Genomic_DNA"/>
</dbReference>
<evidence type="ECO:0000313" key="2">
    <source>
        <dbReference type="Proteomes" id="UP000054928"/>
    </source>
</evidence>
<dbReference type="Proteomes" id="UP000054928">
    <property type="component" value="Unassembled WGS sequence"/>
</dbReference>
<evidence type="ECO:0000313" key="1">
    <source>
        <dbReference type="EMBL" id="CEG44608.1"/>
    </source>
</evidence>
<sequence length="90" mass="10617">MSRLPLPYSQDLWSYAHGKYHQVRLKRLFRDVLVSHENYISNRIVIRCYLKEIGDGGTNTSICEKNGAYHCRVTCTMWYLHLLETRGVKL</sequence>
<protein>
    <submittedName>
        <fullName evidence="1">Uncharacterized protein</fullName>
    </submittedName>
</protein>
<dbReference type="AlphaFoldDB" id="A0A0P1AT59"/>
<accession>A0A0P1AT59</accession>
<organism evidence="1 2">
    <name type="scientific">Plasmopara halstedii</name>
    <name type="common">Downy mildew of sunflower</name>
    <dbReference type="NCBI Taxonomy" id="4781"/>
    <lineage>
        <taxon>Eukaryota</taxon>
        <taxon>Sar</taxon>
        <taxon>Stramenopiles</taxon>
        <taxon>Oomycota</taxon>
        <taxon>Peronosporomycetes</taxon>
        <taxon>Peronosporales</taxon>
        <taxon>Peronosporaceae</taxon>
        <taxon>Plasmopara</taxon>
    </lineage>
</organism>